<dbReference type="RefSeq" id="WP_077845731.1">
    <property type="nucleotide sequence ID" value="NZ_LZZM01000022.1"/>
</dbReference>
<name>A0A1S8TX76_9CLOT</name>
<sequence length="344" mass="37674">MDVQKSTDGINISDDMVKDGLIIEYDSVKNNKENIKLAKKVLNTGQPVVFVSDNISKEDICNLLDIKIGSRFKQTGDSILKGIKVEKYDDSYLFNFIFCDNKENNNKYMRDLSLYRGYQSTELKDSVPKIKKITEIGDNSLSLSNQVTTGASVSAEVSKGSLLGVSTPVTTGDYKIEGGDGATYTYTDATVEVSAKTYYYKPDRTWGLNYGDFTCNCNFSQVYSMYTYVGVPDDAKVNDYAPRDGKKVSSGSTNVSIAIGAFTVNLSPDVSTKYKLDSGGIGSGHVQLIAKQQAFGGDYYSGSGDVLETPQLVEYKSPSQSQNGAFTFSTFGLSYNHNDGFNVY</sequence>
<reference evidence="1 2" key="1">
    <citation type="submission" date="2016-05" db="EMBL/GenBank/DDBJ databases">
        <title>Microbial solvent formation.</title>
        <authorList>
            <person name="Poehlein A."/>
            <person name="Montoya Solano J.D."/>
            <person name="Flitsch S."/>
            <person name="Krabben P."/>
            <person name="Duerre P."/>
            <person name="Daniel R."/>
        </authorList>
    </citation>
    <scope>NUCLEOTIDE SEQUENCE [LARGE SCALE GENOMIC DNA]</scope>
    <source>
        <strain evidence="1 2">DSM 2619</strain>
    </source>
</reference>
<proteinExistence type="predicted"/>
<dbReference type="EMBL" id="LZZM01000022">
    <property type="protein sequence ID" value="OOM82290.1"/>
    <property type="molecule type" value="Genomic_DNA"/>
</dbReference>
<keyword evidence="2" id="KW-1185">Reference proteome</keyword>
<evidence type="ECO:0000313" key="1">
    <source>
        <dbReference type="EMBL" id="OOM82290.1"/>
    </source>
</evidence>
<protein>
    <submittedName>
        <fullName evidence="1">Uncharacterized protein</fullName>
    </submittedName>
</protein>
<dbReference type="Proteomes" id="UP000190890">
    <property type="component" value="Unassembled WGS sequence"/>
</dbReference>
<dbReference type="AlphaFoldDB" id="A0A1S8TX76"/>
<comment type="caution">
    <text evidence="1">The sequence shown here is derived from an EMBL/GenBank/DDBJ whole genome shotgun (WGS) entry which is preliminary data.</text>
</comment>
<organism evidence="1 2">
    <name type="scientific">Clostridium puniceum</name>
    <dbReference type="NCBI Taxonomy" id="29367"/>
    <lineage>
        <taxon>Bacteria</taxon>
        <taxon>Bacillati</taxon>
        <taxon>Bacillota</taxon>
        <taxon>Clostridia</taxon>
        <taxon>Eubacteriales</taxon>
        <taxon>Clostridiaceae</taxon>
        <taxon>Clostridium</taxon>
    </lineage>
</organism>
<gene>
    <name evidence="1" type="ORF">CLPUN_04290</name>
</gene>
<evidence type="ECO:0000313" key="2">
    <source>
        <dbReference type="Proteomes" id="UP000190890"/>
    </source>
</evidence>
<accession>A0A1S8TX76</accession>